<dbReference type="Gene3D" id="3.40.366.10">
    <property type="entry name" value="Malonyl-Coenzyme A Acyl Carrier Protein, domain 2"/>
    <property type="match status" value="2"/>
</dbReference>
<dbReference type="InterPro" id="IPR016035">
    <property type="entry name" value="Acyl_Trfase/lysoPLipase"/>
</dbReference>
<feature type="active site" description="Proton donor; for dehydratase activity" evidence="10">
    <location>
        <position position="2762"/>
    </location>
</feature>
<dbReference type="InterPro" id="IPR014043">
    <property type="entry name" value="Acyl_transferase_dom"/>
</dbReference>
<dbReference type="FunFam" id="3.40.47.10:FF:000019">
    <property type="entry name" value="Polyketide synthase type I"/>
    <property type="match status" value="2"/>
</dbReference>
<evidence type="ECO:0000259" key="11">
    <source>
        <dbReference type="PROSITE" id="PS50075"/>
    </source>
</evidence>
<dbReference type="GO" id="GO:0004315">
    <property type="term" value="F:3-oxoacyl-[acyl-carrier-protein] synthase activity"/>
    <property type="evidence" value="ECO:0007669"/>
    <property type="project" value="InterPro"/>
</dbReference>
<dbReference type="SUPFAM" id="SSF53474">
    <property type="entry name" value="alpha/beta-Hydrolases"/>
    <property type="match status" value="1"/>
</dbReference>
<dbReference type="InterPro" id="IPR020802">
    <property type="entry name" value="TesA-like"/>
</dbReference>
<dbReference type="Proteomes" id="UP000399805">
    <property type="component" value="Unassembled WGS sequence"/>
</dbReference>
<dbReference type="SMART" id="SM00825">
    <property type="entry name" value="PKS_KS"/>
    <property type="match status" value="2"/>
</dbReference>
<dbReference type="InterPro" id="IPR057326">
    <property type="entry name" value="KR_dom"/>
</dbReference>
<dbReference type="Pfam" id="PF00550">
    <property type="entry name" value="PP-binding"/>
    <property type="match status" value="2"/>
</dbReference>
<comment type="pathway">
    <text evidence="2">Antibiotic biosynthesis.</text>
</comment>
<dbReference type="Gene3D" id="3.40.47.10">
    <property type="match status" value="2"/>
</dbReference>
<dbReference type="PROSITE" id="PS52004">
    <property type="entry name" value="KS3_2"/>
    <property type="match status" value="2"/>
</dbReference>
<dbReference type="PANTHER" id="PTHR43775:SF51">
    <property type="entry name" value="INACTIVE PHENOLPHTHIOCEROL SYNTHESIS POLYKETIDE SYNTHASE TYPE I PKS1-RELATED"/>
    <property type="match status" value="1"/>
</dbReference>
<dbReference type="SMART" id="SM01294">
    <property type="entry name" value="PKS_PP_betabranch"/>
    <property type="match status" value="2"/>
</dbReference>
<feature type="active site" description="Proton acceptor; for dehydratase activity" evidence="10">
    <location>
        <position position="937"/>
    </location>
</feature>
<dbReference type="InterPro" id="IPR042104">
    <property type="entry name" value="PKS_dehydratase_sf"/>
</dbReference>
<dbReference type="Gene3D" id="3.40.50.1820">
    <property type="entry name" value="alpha/beta hydrolase"/>
    <property type="match status" value="1"/>
</dbReference>
<dbReference type="InterPro" id="IPR029058">
    <property type="entry name" value="AB_hydrolase_fold"/>
</dbReference>
<dbReference type="Pfam" id="PF14765">
    <property type="entry name" value="PS-DH"/>
    <property type="match status" value="2"/>
</dbReference>
<evidence type="ECO:0000256" key="10">
    <source>
        <dbReference type="PROSITE-ProRule" id="PRU01363"/>
    </source>
</evidence>
<dbReference type="InterPro" id="IPR020807">
    <property type="entry name" value="PKS_DH"/>
</dbReference>
<dbReference type="Pfam" id="PF00109">
    <property type="entry name" value="ketoacyl-synt"/>
    <property type="match status" value="2"/>
</dbReference>
<dbReference type="SUPFAM" id="SSF51735">
    <property type="entry name" value="NAD(P)-binding Rossmann-fold domains"/>
    <property type="match status" value="4"/>
</dbReference>
<keyword evidence="5" id="KW-0808">Transferase</keyword>
<evidence type="ECO:0000256" key="7">
    <source>
        <dbReference type="ARBA" id="ARBA00023194"/>
    </source>
</evidence>
<dbReference type="InterPro" id="IPR013968">
    <property type="entry name" value="PKS_KR"/>
</dbReference>
<keyword evidence="8" id="KW-0511">Multifunctional enzyme</keyword>
<feature type="active site" description="Proton acceptor; for dehydratase activity" evidence="10">
    <location>
        <position position="2603"/>
    </location>
</feature>
<evidence type="ECO:0000256" key="9">
    <source>
        <dbReference type="ARBA" id="ARBA00023315"/>
    </source>
</evidence>
<keyword evidence="9" id="KW-0012">Acyltransferase</keyword>
<dbReference type="EMBL" id="CABVGP010000002">
    <property type="protein sequence ID" value="VVJ19514.1"/>
    <property type="molecule type" value="Genomic_DNA"/>
</dbReference>
<dbReference type="CDD" id="cd00833">
    <property type="entry name" value="PKS"/>
    <property type="match status" value="2"/>
</dbReference>
<feature type="region of interest" description="C-terminal hotdog fold" evidence="10">
    <location>
        <begin position="1042"/>
        <end position="1179"/>
    </location>
</feature>
<dbReference type="CDD" id="cd08956">
    <property type="entry name" value="KR_3_FAS_SDR_x"/>
    <property type="match status" value="2"/>
</dbReference>
<dbReference type="InterPro" id="IPR014031">
    <property type="entry name" value="Ketoacyl_synth_C"/>
</dbReference>
<dbReference type="InterPro" id="IPR014030">
    <property type="entry name" value="Ketoacyl_synth_N"/>
</dbReference>
<feature type="domain" description="Carrier" evidence="11">
    <location>
        <begin position="1584"/>
        <end position="1659"/>
    </location>
</feature>
<dbReference type="Gene3D" id="3.40.50.720">
    <property type="entry name" value="NAD(P)-binding Rossmann-like Domain"/>
    <property type="match status" value="2"/>
</dbReference>
<dbReference type="InterPro" id="IPR001031">
    <property type="entry name" value="Thioesterase"/>
</dbReference>
<dbReference type="GO" id="GO:0006633">
    <property type="term" value="P:fatty acid biosynthetic process"/>
    <property type="evidence" value="ECO:0007669"/>
    <property type="project" value="InterPro"/>
</dbReference>
<feature type="domain" description="PKS/mFAS DH" evidence="13">
    <location>
        <begin position="905"/>
        <end position="1179"/>
    </location>
</feature>
<feature type="domain" description="Ketosynthase family 3 (KS3)" evidence="12">
    <location>
        <begin position="1677"/>
        <end position="2099"/>
    </location>
</feature>
<dbReference type="InterPro" id="IPR009081">
    <property type="entry name" value="PP-bd_ACP"/>
</dbReference>
<dbReference type="Gene3D" id="3.30.70.3290">
    <property type="match status" value="2"/>
</dbReference>
<name>A0A6I8LP11_9PSEU</name>
<dbReference type="Gene3D" id="1.10.1200.10">
    <property type="entry name" value="ACP-like"/>
    <property type="match status" value="2"/>
</dbReference>
<feature type="domain" description="PKS/mFAS DH" evidence="13">
    <location>
        <begin position="2571"/>
        <end position="2838"/>
    </location>
</feature>
<evidence type="ECO:0000256" key="3">
    <source>
        <dbReference type="ARBA" id="ARBA00022450"/>
    </source>
</evidence>
<dbReference type="SMART" id="SM00824">
    <property type="entry name" value="PKS_TE"/>
    <property type="match status" value="1"/>
</dbReference>
<dbReference type="InterPro" id="IPR055123">
    <property type="entry name" value="SpnB-like_Rossmann"/>
</dbReference>
<keyword evidence="3" id="KW-0596">Phosphopantetheine</keyword>
<dbReference type="InterPro" id="IPR049552">
    <property type="entry name" value="PKS_DH_N"/>
</dbReference>
<feature type="region of interest" description="N-terminal hotdog fold" evidence="10">
    <location>
        <begin position="2571"/>
        <end position="2693"/>
    </location>
</feature>
<evidence type="ECO:0000313" key="14">
    <source>
        <dbReference type="EMBL" id="VVJ19514.1"/>
    </source>
</evidence>
<dbReference type="SUPFAM" id="SSF47336">
    <property type="entry name" value="ACP-like"/>
    <property type="match status" value="2"/>
</dbReference>
<evidence type="ECO:0000256" key="1">
    <source>
        <dbReference type="ARBA" id="ARBA00001957"/>
    </source>
</evidence>
<keyword evidence="15" id="KW-1185">Reference proteome</keyword>
<evidence type="ECO:0000259" key="12">
    <source>
        <dbReference type="PROSITE" id="PS52004"/>
    </source>
</evidence>
<dbReference type="InterPro" id="IPR001227">
    <property type="entry name" value="Ac_transferase_dom_sf"/>
</dbReference>
<dbReference type="FunFam" id="1.10.1200.10:FF:000007">
    <property type="entry name" value="Probable polyketide synthase pks17"/>
    <property type="match status" value="1"/>
</dbReference>
<feature type="domain" description="Carrier" evidence="11">
    <location>
        <begin position="3245"/>
        <end position="3323"/>
    </location>
</feature>
<comment type="cofactor">
    <cofactor evidence="1">
        <name>pantetheine 4'-phosphate</name>
        <dbReference type="ChEBI" id="CHEBI:47942"/>
    </cofactor>
</comment>
<dbReference type="Pfam" id="PF08990">
    <property type="entry name" value="Docking"/>
    <property type="match status" value="1"/>
</dbReference>
<dbReference type="Pfam" id="PF21089">
    <property type="entry name" value="PKS_DH_N"/>
    <property type="match status" value="2"/>
</dbReference>
<dbReference type="GO" id="GO:0033068">
    <property type="term" value="P:macrolide biosynthetic process"/>
    <property type="evidence" value="ECO:0007669"/>
    <property type="project" value="UniProtKB-ARBA"/>
</dbReference>
<dbReference type="PROSITE" id="PS52019">
    <property type="entry name" value="PKS_MFAS_DH"/>
    <property type="match status" value="2"/>
</dbReference>
<feature type="domain" description="Ketosynthase family 3 (KS3)" evidence="12">
    <location>
        <begin position="34"/>
        <end position="446"/>
    </location>
</feature>
<sequence length="3606" mass="375083">MGNSEDKLVGALRASLKESERLREKNRRLTEAAREPIAIIGMACRFPGGATTPEELWRILDGGVDAIGEFPANRGWDLDRLYDPTGERTGSSYVREGGFLHDALDFDADLFGISPREALLMDPQQRLLLETSWEAFERAGIAPHSVKGSPTGVFAGTMYHNYQGSYGSSGVISGRLAYTFGLEGPAVTIDTACSSSLVALHMAVQALRSGECSLALAGGVSVMSTPRTFVEFSLDGTLARSARCRAFADSADGTGWSEGCGMLLVEKLSDARRNGHPVLAIVRGTAINQDGASNGMTAPNGPAQQRVIRQALANARVSPDEVDVVEAHGTATKLGDPIEAGALLATYGQGRPENSPLWLGSVKSNVGHTQAASGVAGVLKIVLALNNEVLPQTLHVDQPTRQVDWSAGQVELLTERRPWERNGHPRRGAVSCFGLSGTNAHVILEEAPDPEDIEETPRDDAAIPFVLSGRTPQALRAQAERLLTALDENPAELLDVARTLAAGRTHLDHRAAFVASDRAELLTALRGFADGEPGALTGVARGETNTAFLFSGQGSQRSGMGAVLGAKYPVFAQAYAEACAELDQHLDRPIREVIDTDADALSQTGNTQAALFAFEVALFRLVASWGLVPDAVCGHSIGELAAAHCAGVLSLADAAKLVAARGRLMQALPTGGAMVAVEGTPEEVAAYDPQGTVDVAAVNGPRSVVISGAESAVVAVGDKFVDAGRRTTRLKVSHAFHSRLMDPMLAEFRAVAKSLTYARPELTVISSVTGAEVSAELTDPEYWVSNVRQPVRFADAVRALAAEGVNRFLELGPDAPLTAAVPQSAETAVAVAAQRRDVPEDVALTTALAHLHVRGVVPDWAAHFASRGAGRADLPTYAFQNQRYWLEVSSESGDLSSIGLDPVDHPLLGAATLLADADGLVLSGRISATTHPWLDDHVVGGAILLPGTAFVELAVRAGDEAGCGRVRDLTLHAPLVLPAKGAARIQVWIGKPAADGSRPISVHSRPDDLAVTAGWTRHADGTLAPATAGTTFDLSAWPPAGAEVVDLDGMYDLLAEAGMAYGPVFQGLRAAWRAGDDIFAEVALPEQDRLGAEAFGLHPAVFDASLHAVGLSSAAGEGTTLPYSWSDVELLAAGAASLRVHVRPTGDQTVELRLADSAGAPVARVGQLGLRRISEEQLAAARAKPGGTDSLYRVDWVPTTLPEASEVDFSVYEVKPGTTAAAAKKAVHSALPEIREADGRLLVVTSGDLAGAAVAGLVRSAQVENPGRIVLVEGTATPEQLAAISAADETSVRVTGTEVAVPRLVRATPEAGDTPEWGTVLITGGTGALGRLVAKHLVRQHGVKDLVLVSRRGPDAGGAAELVAELAELGAEATVVAADLANRAKVRALLKKYPVTSVVHAAGVLDDGVLASMTPERIDGVFDPKALAAWHLHELAGDLTAFVTFSSAAGVLGAPGQANYAAANAFLDALTAVRRAEGKPGHSLAWGMWESAAGMAGETHGKRGLGAFGVEEGLALFDAAVGAAGDEYVPIKLDLPALREAGGGVPDLLRGLVPASRRTVSDREAGADSLLGKLIRLPAEKRLGHLLDLVVQHSAAVLGHGSADLVDADRAFKDLGFDSLTAVELRNALNEATGLTLTATLVFDYPTAGDLAAHLHESLLGELEDAVEAEEVTASTDEPIAIVGMACRFPGGVTTPDELWELVAAGRDGTSRFPEDRSWDLDYWLGMAAAAGKEPNGGFVTGATDFDAGFFGISPNEAVMMDPQQRMLLEACWEACESAGIDPLSLKGTDTGVFAGVMQSDYDPGPLGTVEHNGLFRGSGALGSVVSGRVAYTYGLEGPAVSIDTACSSSLVALHLAVQALRQGDCSLALAGGVAALVSPEPFVHFDNSGTATDGRTKAYSAAADGVGWAEGVGLLVVERLSDARRNGHEVLAVVRSSAVNSDGASNGLTAPNGPSQERVIKRALKIAGLRAADVDAVEGHGTGTTLGDPIEANALLATYGRDRSDDEPLWLGSVKSNIGHAQAAAGVAGVIKMILAMRHGELPMTRHGDDPSPHVDWSAGAVRLLAETIPWPDRGHPRRAGVSAFGYSGTNAHVILEQAPPAEAAEPVRAAGERPSVLPPWLLTARTPEALPLQAAALLTHLDEHPDLDPLDVGFSLAVREPVLPYRAAVVGDDFVAGLTALAAGEDSPIVVRGTARGGKTAFLFPGQGTQRPGMGRELCAAFGVFEHAFTQTSALFDGHLGRSLRQVMFAEEGSADAQLLDRTAFTQAALFTMQVALYRLVESWGLRPDVLMGHSVGEIAAAHVSGVLSLKDAVKLVAHRGQLMGELSGGAVVAVEAAEDEVTPLLTAACGIAAINGPTSLVVSGAESDVVAIAEHFTARGRRTKRLVISQAIHSPLLDEILDELREIAEELTYEPARIPAVSTVDGTAIDPERWADPEYWVANCRNSVRFLDGVRALEAAGVGRYVELGTDGTLAAMTQGCLAGDPRDAVVIALRAKTQDEVRGAQLAAGRFFAHGLGLTGAKLFRGAERVALPPYAFHRSRYWPDVDMEALHATGDLAATGLDSTEHPLVSAALAVAGSTQVVLTGQISVHTHPWLADHTVGGTIVFPGAGFVELAVRAGDETGCPRLDELTLEAPLVLPELGKVRLQVVVDEPAASGHRAVAVYSQTDSDDPWIRHAAGVLAPAADAEPGGLTAWPPAGAEPVSLDGLYEGFAAAGLGYGPAFQGLSAAWTRDGEVFAEVVATEAVAGFGLHPAVLDAALHAIGLCDTVTVAGGLPFAWTGVELHAAGASRLRVRVVPLGADSVSLELADQTGRPVASVGSLVLRAAAATGVAVTRPPKSLHGWAWQQVPVPTGPVADVEILDPPTSDSVAETLARVLDRVRDRLSGSQATVVVVTRGAVALDGEDVTDLAGAAVWGLIRSAQSENPGRFVLADIDAHAGSAAVLPRLVAAGEPQLVVRNGVAYGGRLTRLAPSTEGPASEFDGTTLVTGATGALGSQLVRHLVTEHGVRKLVLVSRRGAAPGQVEELTELGADVTVAACDAADADALKEVLAEHEVTAVVHLAAVVDDATLPSLTPDRLAAVLRPKVDAALNLHRLTSNLKAFVLFSSVAGLLGNAGQGAYAAANSFLDGLAAHRRAQGMPAQSLAWGLWEATAGLSEVDRTRMARTGLTPLSTEEGLALFDAAVARPEALLVPMKVDTGSEAGDVPPAFRALVPQTRRTASAGGPTLKERLAGLEPLRRERAVLDLVLDRTAGLLGYAGGSAIEAQRHFLESGLDSLTAVELRNGLNEDTGLRLPPTVVFDHQTPAGLAAHLLSELDGDVAVAVRAAEPDALADVFADAVRAGRVEDGLSMLAAVANLRPAFTSPADIDGLPAPVRLKEGTAGTELFCFSTPVATGGVYQYAKLAAGFGDDRELHAVPMPGFLPGEALPATSEAIVEVLAESLRKSAGDRPFALLGYSSAGILVHAVAECLERGGTPAAGIVLLDTYVINGDDAIGDGAADLAKGMLANESQYGSFDRAKLTAMARYMDLLPGIAIGGISTPSLLVRAGEPFDAEARNWQTTWSHADDVRIAKGHHFTLIDTDAPTTAATVADWLAGLD</sequence>
<dbReference type="PROSITE" id="PS50075">
    <property type="entry name" value="CARRIER"/>
    <property type="match status" value="2"/>
</dbReference>
<dbReference type="Pfam" id="PF22953">
    <property type="entry name" value="SpnB_Rossmann"/>
    <property type="match status" value="1"/>
</dbReference>
<dbReference type="SMART" id="SM00822">
    <property type="entry name" value="PKS_KR"/>
    <property type="match status" value="2"/>
</dbReference>
<dbReference type="InterPro" id="IPR036291">
    <property type="entry name" value="NAD(P)-bd_dom_sf"/>
</dbReference>
<protein>
    <submittedName>
        <fullName evidence="14">Modular polyketide synthase</fullName>
    </submittedName>
</protein>
<dbReference type="Pfam" id="PF02801">
    <property type="entry name" value="Ketoacyl-synt_C"/>
    <property type="match status" value="2"/>
</dbReference>
<evidence type="ECO:0000256" key="5">
    <source>
        <dbReference type="ARBA" id="ARBA00022679"/>
    </source>
</evidence>
<dbReference type="InterPro" id="IPR018201">
    <property type="entry name" value="Ketoacyl_synth_AS"/>
</dbReference>
<dbReference type="InterPro" id="IPR015083">
    <property type="entry name" value="NorB/c/GfsB-D-like_docking"/>
</dbReference>
<evidence type="ECO:0000256" key="6">
    <source>
        <dbReference type="ARBA" id="ARBA00022737"/>
    </source>
</evidence>
<gene>
    <name evidence="14" type="ORF">AA23TX_04535</name>
</gene>
<evidence type="ECO:0000256" key="8">
    <source>
        <dbReference type="ARBA" id="ARBA00023268"/>
    </source>
</evidence>
<evidence type="ECO:0000256" key="4">
    <source>
        <dbReference type="ARBA" id="ARBA00022553"/>
    </source>
</evidence>
<feature type="active site" description="Proton donor; for dehydratase activity" evidence="10">
    <location>
        <position position="1103"/>
    </location>
</feature>
<dbReference type="InterPro" id="IPR020806">
    <property type="entry name" value="PKS_PP-bd"/>
</dbReference>
<dbReference type="Pfam" id="PF08659">
    <property type="entry name" value="KR"/>
    <property type="match status" value="2"/>
</dbReference>
<dbReference type="InterPro" id="IPR006162">
    <property type="entry name" value="Ppantetheine_attach_site"/>
</dbReference>
<dbReference type="Pfam" id="PF00698">
    <property type="entry name" value="Acyl_transf_1"/>
    <property type="match status" value="2"/>
</dbReference>
<accession>A0A6I8LP11</accession>
<dbReference type="SUPFAM" id="SSF52151">
    <property type="entry name" value="FabD/lysophospholipase-like"/>
    <property type="match status" value="2"/>
</dbReference>
<dbReference type="InterPro" id="IPR016039">
    <property type="entry name" value="Thiolase-like"/>
</dbReference>
<dbReference type="SUPFAM" id="SSF55048">
    <property type="entry name" value="Probable ACP-binding domain of malonyl-CoA ACP transacylase"/>
    <property type="match status" value="2"/>
</dbReference>
<dbReference type="SMART" id="SM00823">
    <property type="entry name" value="PKS_PP"/>
    <property type="match status" value="2"/>
</dbReference>
<dbReference type="InterPro" id="IPR050091">
    <property type="entry name" value="PKS_NRPS_Biosynth_Enz"/>
</dbReference>
<dbReference type="PROSITE" id="PS00012">
    <property type="entry name" value="PHOSPHOPANTETHEINE"/>
    <property type="match status" value="2"/>
</dbReference>
<dbReference type="Pfam" id="PF00975">
    <property type="entry name" value="Thioesterase"/>
    <property type="match status" value="1"/>
</dbReference>
<evidence type="ECO:0000313" key="15">
    <source>
        <dbReference type="Proteomes" id="UP000399805"/>
    </source>
</evidence>
<dbReference type="PANTHER" id="PTHR43775">
    <property type="entry name" value="FATTY ACID SYNTHASE"/>
    <property type="match status" value="1"/>
</dbReference>
<evidence type="ECO:0000259" key="13">
    <source>
        <dbReference type="PROSITE" id="PS52019"/>
    </source>
</evidence>
<reference evidence="14 15" key="1">
    <citation type="submission" date="2019-09" db="EMBL/GenBank/DDBJ databases">
        <authorList>
            <person name="Leyn A S."/>
        </authorList>
    </citation>
    <scope>NUCLEOTIDE SEQUENCE [LARGE SCALE GENOMIC DNA]</scope>
    <source>
        <strain evidence="14">AA231_1</strain>
    </source>
</reference>
<dbReference type="SMART" id="SM00826">
    <property type="entry name" value="PKS_DH"/>
    <property type="match status" value="2"/>
</dbReference>
<dbReference type="Gene3D" id="3.10.129.110">
    <property type="entry name" value="Polyketide synthase dehydratase"/>
    <property type="match status" value="2"/>
</dbReference>
<keyword evidence="4" id="KW-0597">Phosphoprotein</keyword>
<dbReference type="PROSITE" id="PS00606">
    <property type="entry name" value="KS3_1"/>
    <property type="match status" value="2"/>
</dbReference>
<feature type="region of interest" description="C-terminal hotdog fold" evidence="10">
    <location>
        <begin position="2705"/>
        <end position="2838"/>
    </location>
</feature>
<dbReference type="GO" id="GO:0004312">
    <property type="term" value="F:fatty acid synthase activity"/>
    <property type="evidence" value="ECO:0007669"/>
    <property type="project" value="TreeGrafter"/>
</dbReference>
<dbReference type="Pfam" id="PF16197">
    <property type="entry name" value="KAsynt_C_assoc"/>
    <property type="match status" value="2"/>
</dbReference>
<dbReference type="InterPro" id="IPR049551">
    <property type="entry name" value="PKS_DH_C"/>
</dbReference>
<dbReference type="SUPFAM" id="SSF53901">
    <property type="entry name" value="Thiolase-like"/>
    <property type="match status" value="2"/>
</dbReference>
<feature type="region of interest" description="N-terminal hotdog fold" evidence="10">
    <location>
        <begin position="905"/>
        <end position="1030"/>
    </location>
</feature>
<dbReference type="InterPro" id="IPR016036">
    <property type="entry name" value="Malonyl_transacylase_ACP-bd"/>
</dbReference>
<proteinExistence type="predicted"/>
<dbReference type="InterPro" id="IPR020841">
    <property type="entry name" value="PKS_Beta-ketoAc_synthase_dom"/>
</dbReference>
<dbReference type="SMART" id="SM00827">
    <property type="entry name" value="PKS_AT"/>
    <property type="match status" value="2"/>
</dbReference>
<keyword evidence="6" id="KW-0677">Repeat</keyword>
<dbReference type="InterPro" id="IPR036736">
    <property type="entry name" value="ACP-like_sf"/>
</dbReference>
<dbReference type="GO" id="GO:0031177">
    <property type="term" value="F:phosphopantetheine binding"/>
    <property type="evidence" value="ECO:0007669"/>
    <property type="project" value="InterPro"/>
</dbReference>
<organism evidence="14 15">
    <name type="scientific">Amycolatopsis camponoti</name>
    <dbReference type="NCBI Taxonomy" id="2606593"/>
    <lineage>
        <taxon>Bacteria</taxon>
        <taxon>Bacillati</taxon>
        <taxon>Actinomycetota</taxon>
        <taxon>Actinomycetes</taxon>
        <taxon>Pseudonocardiales</taxon>
        <taxon>Pseudonocardiaceae</taxon>
        <taxon>Amycolatopsis</taxon>
    </lineage>
</organism>
<dbReference type="InterPro" id="IPR032821">
    <property type="entry name" value="PKS_assoc"/>
</dbReference>
<evidence type="ECO:0000256" key="2">
    <source>
        <dbReference type="ARBA" id="ARBA00004792"/>
    </source>
</evidence>
<keyword evidence="7" id="KW-0045">Antibiotic biosynthesis</keyword>
<dbReference type="InterPro" id="IPR049900">
    <property type="entry name" value="PKS_mFAS_DH"/>
</dbReference>